<gene>
    <name evidence="1" type="ORF">SR908_11555</name>
</gene>
<dbReference type="InterPro" id="IPR014347">
    <property type="entry name" value="Tautomerase/MIF_sf"/>
</dbReference>
<sequence>MPLVTISVPDHRPALWRKQVADIVNAAVIETLDFPPDDRYQLIQTLPAEQIELQDRNRDAIVLQLTMRAGRPSHAKQAFYQRIVDDLASQADLDPANVMIVITENADADWSFGHGEAQFLVAQQSVN</sequence>
<organism evidence="1 2">
    <name type="scientific">Chromohalobacter canadensis</name>
    <dbReference type="NCBI Taxonomy" id="141389"/>
    <lineage>
        <taxon>Bacteria</taxon>
        <taxon>Pseudomonadati</taxon>
        <taxon>Pseudomonadota</taxon>
        <taxon>Gammaproteobacteria</taxon>
        <taxon>Oceanospirillales</taxon>
        <taxon>Halomonadaceae</taxon>
        <taxon>Chromohalobacter</taxon>
    </lineage>
</organism>
<proteinExistence type="predicted"/>
<evidence type="ECO:0000313" key="1">
    <source>
        <dbReference type="EMBL" id="WQH08118.1"/>
    </source>
</evidence>
<name>A0ABZ0Y8S4_9GAMM</name>
<dbReference type="PANTHER" id="PTHR38460">
    <property type="entry name" value="TAUTOMERASE YOLI-RELATED"/>
    <property type="match status" value="1"/>
</dbReference>
<dbReference type="InterPro" id="IPR037479">
    <property type="entry name" value="Tauto_MSAD"/>
</dbReference>
<protein>
    <submittedName>
        <fullName evidence="1">Tautomerase family protein</fullName>
    </submittedName>
</protein>
<dbReference type="RefSeq" id="WP_246924316.1">
    <property type="nucleotide sequence ID" value="NZ_CP140151.1"/>
</dbReference>
<dbReference type="Gene3D" id="3.30.429.10">
    <property type="entry name" value="Macrophage Migration Inhibitory Factor"/>
    <property type="match status" value="1"/>
</dbReference>
<reference evidence="1 2" key="1">
    <citation type="submission" date="2023-11" db="EMBL/GenBank/DDBJ databases">
        <title>MicrobeMod: A computational toolkit for identifying prokaryotic methylation and restriction-modification with nanopore sequencing.</title>
        <authorList>
            <person name="Crits-Christoph A."/>
            <person name="Kang S.C."/>
            <person name="Lee H."/>
            <person name="Ostrov N."/>
        </authorList>
    </citation>
    <scope>NUCLEOTIDE SEQUENCE [LARGE SCALE GENOMIC DNA]</scope>
    <source>
        <strain evidence="1 2">ATCC 43984</strain>
    </source>
</reference>
<keyword evidence="2" id="KW-1185">Reference proteome</keyword>
<accession>A0ABZ0Y8S4</accession>
<dbReference type="Proteomes" id="UP001321908">
    <property type="component" value="Chromosome"/>
</dbReference>
<dbReference type="EMBL" id="CP140151">
    <property type="protein sequence ID" value="WQH08118.1"/>
    <property type="molecule type" value="Genomic_DNA"/>
</dbReference>
<dbReference type="PANTHER" id="PTHR38460:SF1">
    <property type="entry name" value="TAUTOMERASE YOLI-RELATED"/>
    <property type="match status" value="1"/>
</dbReference>
<dbReference type="SUPFAM" id="SSF55331">
    <property type="entry name" value="Tautomerase/MIF"/>
    <property type="match status" value="1"/>
</dbReference>
<dbReference type="Pfam" id="PF14552">
    <property type="entry name" value="Tautomerase_2"/>
    <property type="match status" value="1"/>
</dbReference>
<evidence type="ECO:0000313" key="2">
    <source>
        <dbReference type="Proteomes" id="UP001321908"/>
    </source>
</evidence>